<dbReference type="SMART" id="SM00176">
    <property type="entry name" value="RAN"/>
    <property type="match status" value="1"/>
</dbReference>
<dbReference type="InterPro" id="IPR050227">
    <property type="entry name" value="Rab"/>
</dbReference>
<dbReference type="PROSITE" id="PS00675">
    <property type="entry name" value="SIGMA54_INTERACT_1"/>
    <property type="match status" value="1"/>
</dbReference>
<protein>
    <recommendedName>
        <fullName evidence="2">small monomeric GTPase</fullName>
        <ecNumber evidence="2">3.6.5.2</ecNumber>
    </recommendedName>
</protein>
<keyword evidence="12" id="KW-1185">Reference proteome</keyword>
<dbReference type="FunFam" id="3.40.50.300:FF:000430">
    <property type="entry name" value="Probable Ras-related protein Rab-18"/>
    <property type="match status" value="1"/>
</dbReference>
<dbReference type="SMART" id="SM00175">
    <property type="entry name" value="RAB"/>
    <property type="match status" value="1"/>
</dbReference>
<dbReference type="PROSITE" id="PS51420">
    <property type="entry name" value="RHO"/>
    <property type="match status" value="1"/>
</dbReference>
<dbReference type="SUPFAM" id="SSF52540">
    <property type="entry name" value="P-loop containing nucleoside triphosphate hydrolases"/>
    <property type="match status" value="1"/>
</dbReference>
<organism evidence="11 12">
    <name type="scientific">Hypsibius exemplaris</name>
    <name type="common">Freshwater tardigrade</name>
    <dbReference type="NCBI Taxonomy" id="2072580"/>
    <lineage>
        <taxon>Eukaryota</taxon>
        <taxon>Metazoa</taxon>
        <taxon>Ecdysozoa</taxon>
        <taxon>Tardigrada</taxon>
        <taxon>Eutardigrada</taxon>
        <taxon>Parachela</taxon>
        <taxon>Hypsibioidea</taxon>
        <taxon>Hypsibiidae</taxon>
        <taxon>Hypsibius</taxon>
    </lineage>
</organism>
<dbReference type="PANTHER" id="PTHR47977">
    <property type="entry name" value="RAS-RELATED PROTEIN RAB"/>
    <property type="match status" value="1"/>
</dbReference>
<evidence type="ECO:0000256" key="7">
    <source>
        <dbReference type="ARBA" id="ARBA00023134"/>
    </source>
</evidence>
<proteinExistence type="inferred from homology"/>
<dbReference type="SMART" id="SM00174">
    <property type="entry name" value="RHO"/>
    <property type="match status" value="1"/>
</dbReference>
<evidence type="ECO:0000256" key="4">
    <source>
        <dbReference type="ARBA" id="ARBA00022741"/>
    </source>
</evidence>
<dbReference type="InterPro" id="IPR005225">
    <property type="entry name" value="Small_GTP-bd"/>
</dbReference>
<name>A0A1W0WIY0_HYPEX</name>
<dbReference type="AlphaFoldDB" id="A0A1W0WIY0"/>
<accession>A0A1W0WIY0</accession>
<dbReference type="Gene3D" id="3.40.50.300">
    <property type="entry name" value="P-loop containing nucleotide triphosphate hydrolases"/>
    <property type="match status" value="1"/>
</dbReference>
<reference evidence="12" key="1">
    <citation type="submission" date="2017-01" db="EMBL/GenBank/DDBJ databases">
        <title>Comparative genomics of anhydrobiosis in the tardigrade Hypsibius dujardini.</title>
        <authorList>
            <person name="Yoshida Y."/>
            <person name="Koutsovoulos G."/>
            <person name="Laetsch D."/>
            <person name="Stevens L."/>
            <person name="Kumar S."/>
            <person name="Horikawa D."/>
            <person name="Ishino K."/>
            <person name="Komine S."/>
            <person name="Tomita M."/>
            <person name="Blaxter M."/>
            <person name="Arakawa K."/>
        </authorList>
    </citation>
    <scope>NUCLEOTIDE SEQUENCE [LARGE SCALE GENOMIC DNA]</scope>
    <source>
        <strain evidence="12">Z151</strain>
    </source>
</reference>
<dbReference type="InterPro" id="IPR027417">
    <property type="entry name" value="P-loop_NTPase"/>
</dbReference>
<evidence type="ECO:0000256" key="9">
    <source>
        <dbReference type="ARBA" id="ARBA00023289"/>
    </source>
</evidence>
<evidence type="ECO:0000256" key="8">
    <source>
        <dbReference type="ARBA" id="ARBA00023288"/>
    </source>
</evidence>
<keyword evidence="5" id="KW-0378">Hydrolase</keyword>
<dbReference type="SMART" id="SM00177">
    <property type="entry name" value="ARF"/>
    <property type="match status" value="1"/>
</dbReference>
<dbReference type="CDD" id="cd01863">
    <property type="entry name" value="Rab18"/>
    <property type="match status" value="1"/>
</dbReference>
<dbReference type="PROSITE" id="PS51421">
    <property type="entry name" value="RAS"/>
    <property type="match status" value="1"/>
</dbReference>
<dbReference type="Pfam" id="PF00071">
    <property type="entry name" value="Ras"/>
    <property type="match status" value="1"/>
</dbReference>
<keyword evidence="8" id="KW-0449">Lipoprotein</keyword>
<evidence type="ECO:0000313" key="11">
    <source>
        <dbReference type="EMBL" id="OQV15129.1"/>
    </source>
</evidence>
<evidence type="ECO:0000256" key="1">
    <source>
        <dbReference type="ARBA" id="ARBA00006270"/>
    </source>
</evidence>
<evidence type="ECO:0000256" key="2">
    <source>
        <dbReference type="ARBA" id="ARBA00011984"/>
    </source>
</evidence>
<keyword evidence="7" id="KW-0342">GTP-binding</keyword>
<comment type="similarity">
    <text evidence="1">Belongs to the small GTPase superfamily. Rab family.</text>
</comment>
<dbReference type="PRINTS" id="PR00449">
    <property type="entry name" value="RASTRNSFRMNG"/>
</dbReference>
<dbReference type="GO" id="GO:0003925">
    <property type="term" value="F:G protein activity"/>
    <property type="evidence" value="ECO:0007669"/>
    <property type="project" value="UniProtKB-EC"/>
</dbReference>
<dbReference type="InterPro" id="IPR001806">
    <property type="entry name" value="Small_GTPase"/>
</dbReference>
<keyword evidence="9" id="KW-0636">Prenylation</keyword>
<dbReference type="GO" id="GO:0015031">
    <property type="term" value="P:protein transport"/>
    <property type="evidence" value="ECO:0007669"/>
    <property type="project" value="UniProtKB-KW"/>
</dbReference>
<gene>
    <name evidence="11" type="ORF">BV898_10644</name>
</gene>
<dbReference type="EMBL" id="MTYJ01000093">
    <property type="protein sequence ID" value="OQV15129.1"/>
    <property type="molecule type" value="Genomic_DNA"/>
</dbReference>
<sequence>MADTPITTLKLLIIGESGVGKSSLLLRFTDDTFDPEVAATIGVDFKVKTMTVNGNPVKLAIWDTAGQERFRTLTPSYYRGAQGVILVYDVTSRSSFQKLEMWLGEVDAYANRPGMVKMLVANKIDNKKDRVITRDDGLKFARKHSTLFIECSARTADNVPTAFEELVEKIIQTPGLWEQNLAAKGVNLDDQTVAVEAPCGGYCSVL</sequence>
<dbReference type="OrthoDB" id="9989112at2759"/>
<comment type="catalytic activity">
    <reaction evidence="10">
        <text>GTP + H2O = GDP + phosphate + H(+)</text>
        <dbReference type="Rhea" id="RHEA:19669"/>
        <dbReference type="ChEBI" id="CHEBI:15377"/>
        <dbReference type="ChEBI" id="CHEBI:15378"/>
        <dbReference type="ChEBI" id="CHEBI:37565"/>
        <dbReference type="ChEBI" id="CHEBI:43474"/>
        <dbReference type="ChEBI" id="CHEBI:58189"/>
        <dbReference type="EC" id="3.6.5.2"/>
    </reaction>
    <physiologicalReaction direction="left-to-right" evidence="10">
        <dbReference type="Rhea" id="RHEA:19670"/>
    </physiologicalReaction>
</comment>
<keyword evidence="3" id="KW-0813">Transport</keyword>
<evidence type="ECO:0000256" key="10">
    <source>
        <dbReference type="ARBA" id="ARBA00047660"/>
    </source>
</evidence>
<dbReference type="GO" id="GO:0005525">
    <property type="term" value="F:GTP binding"/>
    <property type="evidence" value="ECO:0007669"/>
    <property type="project" value="UniProtKB-KW"/>
</dbReference>
<comment type="caution">
    <text evidence="11">The sequence shown here is derived from an EMBL/GenBank/DDBJ whole genome shotgun (WGS) entry which is preliminary data.</text>
</comment>
<dbReference type="SMART" id="SM00173">
    <property type="entry name" value="RAS"/>
    <property type="match status" value="1"/>
</dbReference>
<keyword evidence="6" id="KW-0653">Protein transport</keyword>
<evidence type="ECO:0000256" key="5">
    <source>
        <dbReference type="ARBA" id="ARBA00022801"/>
    </source>
</evidence>
<evidence type="ECO:0000313" key="12">
    <source>
        <dbReference type="Proteomes" id="UP000192578"/>
    </source>
</evidence>
<dbReference type="PROSITE" id="PS51419">
    <property type="entry name" value="RAB"/>
    <property type="match status" value="1"/>
</dbReference>
<evidence type="ECO:0000256" key="3">
    <source>
        <dbReference type="ARBA" id="ARBA00022448"/>
    </source>
</evidence>
<evidence type="ECO:0000256" key="6">
    <source>
        <dbReference type="ARBA" id="ARBA00022927"/>
    </source>
</evidence>
<dbReference type="NCBIfam" id="TIGR00231">
    <property type="entry name" value="small_GTP"/>
    <property type="match status" value="1"/>
</dbReference>
<dbReference type="Proteomes" id="UP000192578">
    <property type="component" value="Unassembled WGS sequence"/>
</dbReference>
<dbReference type="EC" id="3.6.5.2" evidence="2"/>
<keyword evidence="4" id="KW-0547">Nucleotide-binding</keyword>
<dbReference type="InterPro" id="IPR025662">
    <property type="entry name" value="Sigma_54_int_dom_ATP-bd_1"/>
</dbReference>